<feature type="region of interest" description="Disordered" evidence="1">
    <location>
        <begin position="1"/>
        <end position="20"/>
    </location>
</feature>
<reference evidence="2" key="1">
    <citation type="submission" date="2022-08" db="EMBL/GenBank/DDBJ databases">
        <authorList>
            <person name="Deng Y."/>
            <person name="Han X.-F."/>
            <person name="Zhang Y.-Q."/>
        </authorList>
    </citation>
    <scope>NUCLEOTIDE SEQUENCE</scope>
    <source>
        <strain evidence="2">CPCC 203386</strain>
    </source>
</reference>
<protein>
    <submittedName>
        <fullName evidence="2">Amidoligase family protein</fullName>
    </submittedName>
</protein>
<gene>
    <name evidence="2" type="ORF">N1032_23750</name>
</gene>
<evidence type="ECO:0000256" key="1">
    <source>
        <dbReference type="SAM" id="MobiDB-lite"/>
    </source>
</evidence>
<comment type="caution">
    <text evidence="2">The sequence shown here is derived from an EMBL/GenBank/DDBJ whole genome shotgun (WGS) entry which is preliminary data.</text>
</comment>
<organism evidence="2 3">
    <name type="scientific">Herbiconiux daphne</name>
    <dbReference type="NCBI Taxonomy" id="2970914"/>
    <lineage>
        <taxon>Bacteria</taxon>
        <taxon>Bacillati</taxon>
        <taxon>Actinomycetota</taxon>
        <taxon>Actinomycetes</taxon>
        <taxon>Micrococcales</taxon>
        <taxon>Microbacteriaceae</taxon>
        <taxon>Herbiconiux</taxon>
    </lineage>
</organism>
<dbReference type="EMBL" id="JANLCJ010000156">
    <property type="protein sequence ID" value="MCS5736750.1"/>
    <property type="molecule type" value="Genomic_DNA"/>
</dbReference>
<evidence type="ECO:0000313" key="2">
    <source>
        <dbReference type="EMBL" id="MCS5736750.1"/>
    </source>
</evidence>
<feature type="non-terminal residue" evidence="2">
    <location>
        <position position="321"/>
    </location>
</feature>
<dbReference type="InterPro" id="IPR022025">
    <property type="entry name" value="Amidoligase_2"/>
</dbReference>
<accession>A0ABT2H9W1</accession>
<evidence type="ECO:0000313" key="3">
    <source>
        <dbReference type="Proteomes" id="UP001165586"/>
    </source>
</evidence>
<proteinExistence type="predicted"/>
<name>A0ABT2H9W1_9MICO</name>
<dbReference type="Proteomes" id="UP001165586">
    <property type="component" value="Unassembled WGS sequence"/>
</dbReference>
<sequence length="321" mass="36541">MTTVASTFDHNSPPRANPHPNLAYNSHVGIELEIEECTYIDLPFWDCKEDGSLRNGCELVCSQPYAGETLYQAIEALAENVGASSAQGTWRCSTHVHLDVRDLEAPALKKLILAYAFYEKVLFKCSGFHRYRSNFCPAFAVVQQQIFNVSTAFNSNGERFFTQLLRGWDKYTSLNLLPLREFGSVEFRISEPKWKRTNVLNLVNRYLVLKKLAVENAGMSNQEFVEYLRSVAFEPMLPYLPFDYNPDPEDLELGWQVANDILATRANGVEVHQRVRDSATGEDGSVVVPLSELGHWRAYMQYVYNSTSRWAQRNISDITGE</sequence>
<feature type="compositionally biased region" description="Polar residues" evidence="1">
    <location>
        <begin position="1"/>
        <end position="10"/>
    </location>
</feature>
<dbReference type="Pfam" id="PF12224">
    <property type="entry name" value="Amidoligase_2"/>
    <property type="match status" value="1"/>
</dbReference>
<dbReference type="RefSeq" id="WP_259542843.1">
    <property type="nucleotide sequence ID" value="NZ_JANLCJ010000156.1"/>
</dbReference>
<keyword evidence="3" id="KW-1185">Reference proteome</keyword>